<keyword evidence="12 13" id="KW-0472">Membrane</keyword>
<comment type="caution">
    <text evidence="13">Lacks conserved residue(s) required for the propagation of feature annotation.</text>
</comment>
<feature type="transmembrane region" description="Helical" evidence="13">
    <location>
        <begin position="211"/>
        <end position="232"/>
    </location>
</feature>
<keyword evidence="11 13" id="KW-0793">Thylakoid</keyword>
<dbReference type="PANTHER" id="PTHR22773">
    <property type="entry name" value="NADH DEHYDROGENASE"/>
    <property type="match status" value="1"/>
</dbReference>
<feature type="domain" description="NADH:quinone oxidoreductase/Mrp antiporter transmembrane" evidence="14">
    <location>
        <begin position="129"/>
        <end position="426"/>
    </location>
</feature>
<evidence type="ECO:0000256" key="4">
    <source>
        <dbReference type="ARBA" id="ARBA00022692"/>
    </source>
</evidence>
<feature type="transmembrane region" description="Helical" evidence="13">
    <location>
        <begin position="375"/>
        <end position="391"/>
    </location>
</feature>
<dbReference type="Pfam" id="PF19530">
    <property type="entry name" value="Ndh2_N"/>
    <property type="match status" value="1"/>
</dbReference>
<comment type="subunit">
    <text evidence="13">NDH is composed of at least 16 different subunits, 5 of which are encoded in the nucleus.</text>
</comment>
<comment type="subcellular location">
    <subcellularLocation>
        <location evidence="1">Membrane</location>
        <topology evidence="1">Multi-pass membrane protein</topology>
    </subcellularLocation>
    <subcellularLocation>
        <location evidence="13">Plastid</location>
        <location evidence="13">Chloroplast thylakoid membrane</location>
        <topology evidence="13">Multi-pass membrane protein</topology>
    </subcellularLocation>
</comment>
<feature type="transmembrane region" description="Helical" evidence="13">
    <location>
        <begin position="41"/>
        <end position="62"/>
    </location>
</feature>
<evidence type="ECO:0000256" key="10">
    <source>
        <dbReference type="ARBA" id="ARBA00023027"/>
    </source>
</evidence>
<evidence type="ECO:0000313" key="16">
    <source>
        <dbReference type="EMBL" id="AXX76525.1"/>
    </source>
</evidence>
<dbReference type="GO" id="GO:0048038">
    <property type="term" value="F:quinone binding"/>
    <property type="evidence" value="ECO:0007669"/>
    <property type="project" value="UniProtKB-KW"/>
</dbReference>
<keyword evidence="9 13" id="KW-1133">Transmembrane helix</keyword>
<keyword evidence="2 13" id="KW-0813">Transport</keyword>
<evidence type="ECO:0000259" key="15">
    <source>
        <dbReference type="Pfam" id="PF19530"/>
    </source>
</evidence>
<evidence type="ECO:0000256" key="9">
    <source>
        <dbReference type="ARBA" id="ARBA00022989"/>
    </source>
</evidence>
<feature type="transmembrane region" description="Helical" evidence="13">
    <location>
        <begin position="331"/>
        <end position="354"/>
    </location>
</feature>
<comment type="similarity">
    <text evidence="13">Belongs to the complex I subunit 2 family.</text>
</comment>
<organism evidence="16">
    <name type="scientific">Dipteris conjugata</name>
    <dbReference type="NCBI Taxonomy" id="32108"/>
    <lineage>
        <taxon>Eukaryota</taxon>
        <taxon>Viridiplantae</taxon>
        <taxon>Streptophyta</taxon>
        <taxon>Embryophyta</taxon>
        <taxon>Tracheophyta</taxon>
        <taxon>Polypodiopsida</taxon>
        <taxon>Polypodiidae</taxon>
        <taxon>Gleicheniales</taxon>
        <taxon>Dipteridaceae</taxon>
        <taxon>Dipteris</taxon>
    </lineage>
</organism>
<comment type="function">
    <text evidence="13">NDH shuttles electrons from NAD(P)H:plastoquinone, via FMN and iron-sulfur (Fe-S) centers, to quinones in the photosynthetic chain and possibly in a chloroplast respiratory chain. The immediate electron acceptor for the enzyme in this species is believed to be plastoquinone. Couples the redox reaction to proton translocation, and thus conserves the redox energy in a proton gradient.</text>
</comment>
<evidence type="ECO:0000256" key="11">
    <source>
        <dbReference type="ARBA" id="ARBA00023078"/>
    </source>
</evidence>
<evidence type="ECO:0000256" key="6">
    <source>
        <dbReference type="ARBA" id="ARBA00022857"/>
    </source>
</evidence>
<dbReference type="GO" id="GO:0019684">
    <property type="term" value="P:photosynthesis, light reaction"/>
    <property type="evidence" value="ECO:0007669"/>
    <property type="project" value="UniProtKB-UniRule"/>
</dbReference>
<keyword evidence="16" id="KW-0934">Plastid</keyword>
<comment type="catalytic activity">
    <reaction evidence="13">
        <text>a plastoquinone + NADH + (n+1) H(+)(in) = a plastoquinol + NAD(+) + n H(+)(out)</text>
        <dbReference type="Rhea" id="RHEA:42608"/>
        <dbReference type="Rhea" id="RHEA-COMP:9561"/>
        <dbReference type="Rhea" id="RHEA-COMP:9562"/>
        <dbReference type="ChEBI" id="CHEBI:15378"/>
        <dbReference type="ChEBI" id="CHEBI:17757"/>
        <dbReference type="ChEBI" id="CHEBI:57540"/>
        <dbReference type="ChEBI" id="CHEBI:57945"/>
        <dbReference type="ChEBI" id="CHEBI:62192"/>
    </reaction>
</comment>
<evidence type="ECO:0000256" key="3">
    <source>
        <dbReference type="ARBA" id="ARBA00022528"/>
    </source>
</evidence>
<evidence type="ECO:0000259" key="14">
    <source>
        <dbReference type="Pfam" id="PF00361"/>
    </source>
</evidence>
<dbReference type="EMBL" id="MH269302">
    <property type="protein sequence ID" value="AXX76525.1"/>
    <property type="molecule type" value="Genomic_DNA"/>
</dbReference>
<geneLocation type="chloroplast" evidence="16"/>
<feature type="transmembrane region" description="Helical" evidence="13">
    <location>
        <begin position="16"/>
        <end position="34"/>
    </location>
</feature>
<evidence type="ECO:0000256" key="2">
    <source>
        <dbReference type="ARBA" id="ARBA00022448"/>
    </source>
</evidence>
<keyword evidence="7 13" id="KW-0618">Plastoquinone</keyword>
<evidence type="ECO:0000256" key="1">
    <source>
        <dbReference type="ARBA" id="ARBA00004141"/>
    </source>
</evidence>
<evidence type="ECO:0000256" key="12">
    <source>
        <dbReference type="ARBA" id="ARBA00023136"/>
    </source>
</evidence>
<evidence type="ECO:0000256" key="5">
    <source>
        <dbReference type="ARBA" id="ARBA00022719"/>
    </source>
</evidence>
<feature type="transmembrane region" description="Helical" evidence="13">
    <location>
        <begin position="280"/>
        <end position="299"/>
    </location>
</feature>
<dbReference type="GO" id="GO:0008137">
    <property type="term" value="F:NADH dehydrogenase (ubiquinone) activity"/>
    <property type="evidence" value="ECO:0007669"/>
    <property type="project" value="InterPro"/>
</dbReference>
<keyword evidence="4 13" id="KW-0812">Transmembrane</keyword>
<dbReference type="InterPro" id="IPR010096">
    <property type="entry name" value="NADH-Q_OxRdtase_suN/2"/>
</dbReference>
<gene>
    <name evidence="13 16" type="primary">ndhB</name>
</gene>
<keyword evidence="10 13" id="KW-0520">NAD</keyword>
<dbReference type="InterPro" id="IPR045693">
    <property type="entry name" value="Ndh2_N"/>
</dbReference>
<feature type="transmembrane region" description="Helical" evidence="13">
    <location>
        <begin position="166"/>
        <end position="188"/>
    </location>
</feature>
<keyword evidence="3 16" id="KW-0150">Chloroplast</keyword>
<keyword evidence="5 13" id="KW-0874">Quinone</keyword>
<feature type="transmembrane region" description="Helical" evidence="13">
    <location>
        <begin position="306"/>
        <end position="325"/>
    </location>
</feature>
<dbReference type="GO" id="GO:0009535">
    <property type="term" value="C:chloroplast thylakoid membrane"/>
    <property type="evidence" value="ECO:0007669"/>
    <property type="project" value="UniProtKB-SubCell"/>
</dbReference>
<keyword evidence="8 13" id="KW-1278">Translocase</keyword>
<dbReference type="InterPro" id="IPR001750">
    <property type="entry name" value="ND/Mrp_TM"/>
</dbReference>
<dbReference type="Pfam" id="PF00361">
    <property type="entry name" value="Proton_antipo_M"/>
    <property type="match status" value="1"/>
</dbReference>
<dbReference type="GO" id="GO:0042773">
    <property type="term" value="P:ATP synthesis coupled electron transport"/>
    <property type="evidence" value="ECO:0007669"/>
    <property type="project" value="InterPro"/>
</dbReference>
<feature type="domain" description="NAD(P)H-quinone oxidoreductase subunit 2 N-terminal" evidence="15">
    <location>
        <begin position="9"/>
        <end position="99"/>
    </location>
</feature>
<dbReference type="HAMAP" id="MF_00445">
    <property type="entry name" value="NDH1_NuoN_1"/>
    <property type="match status" value="1"/>
</dbReference>
<dbReference type="GO" id="GO:0016655">
    <property type="term" value="F:oxidoreductase activity, acting on NAD(P)H, quinone or similar compound as acceptor"/>
    <property type="evidence" value="ECO:0007669"/>
    <property type="project" value="UniProtKB-UniRule"/>
</dbReference>
<feature type="transmembrane region" description="Helical" evidence="13">
    <location>
        <begin position="82"/>
        <end position="102"/>
    </location>
</feature>
<dbReference type="EC" id="7.1.1.-" evidence="13"/>
<reference evidence="16" key="1">
    <citation type="journal article" date="2018" name="Am. J. Bot.">
        <title>Order-level fern plastome phylogenomics: new insights from Hymenophyllales.</title>
        <authorList>
            <person name="Kuo L.Y."/>
            <person name="Qi X."/>
            <person name="Ma H."/>
            <person name="Li F.W."/>
        </authorList>
    </citation>
    <scope>NUCLEOTIDE SEQUENCE</scope>
</reference>
<evidence type="ECO:0000256" key="7">
    <source>
        <dbReference type="ARBA" id="ARBA00022957"/>
    </source>
</evidence>
<accession>A0A385GPH3</accession>
<comment type="catalytic activity">
    <reaction evidence="13">
        <text>a plastoquinone + NADPH + (n+1) H(+)(in) = a plastoquinol + NADP(+) + n H(+)(out)</text>
        <dbReference type="Rhea" id="RHEA:42612"/>
        <dbReference type="Rhea" id="RHEA-COMP:9561"/>
        <dbReference type="Rhea" id="RHEA-COMP:9562"/>
        <dbReference type="ChEBI" id="CHEBI:15378"/>
        <dbReference type="ChEBI" id="CHEBI:17757"/>
        <dbReference type="ChEBI" id="CHEBI:57783"/>
        <dbReference type="ChEBI" id="CHEBI:58349"/>
        <dbReference type="ChEBI" id="CHEBI:62192"/>
    </reaction>
</comment>
<sequence length="509" mass="55369">MKIIDPFPFYGNSLLLPEYSLITGLVVIVIVDLVSEGKDTLLLHGIALTSLVTSMVFLSRQWETESLSIAYGTLRIDTFSNIFRLLLLICSLLSVSLSVGYIRCTKTALTEFSLFTSTAGPGGMSSCRANDSVTIFVSPERLGLSSYLPSGYMKRDIRSNEATTKFLLMGGASSSILIHGFSLLYGLFGGETQLYKIVNGLVSNQMYDSPAIHTSITFIIVGMGFKLSLVPFHQWTPDVYEGSPTPVVASFSATSKVAALALSTRLLGITFSYLSSEWHLALGILATLSMVLGNLIAVTQTSMKRMLAYSSISQIGYILIGILAADPDNGYASMISYTSIYIFMNLGTFARITLSGSRTGTDNIRDYAGPYMKDPVLTFSLVIRLPSPGGIPPLAGFSGKPYPFWHGWKAGSYPLVLVAPITSVISIYHYPKIIKLMFTEGGDTSTIYIQDPLVSPSTSISKSSIEIAMIVRVPASTLLGISMDPIIEITRNTSFQTYFELSHEIMESF</sequence>
<proteinExistence type="inferred from homology"/>
<protein>
    <recommendedName>
        <fullName evidence="13">NAD(P)H-quinone oxidoreductase subunit 2, chloroplastic</fullName>
        <ecNumber evidence="13">7.1.1.-</ecNumber>
    </recommendedName>
    <alternativeName>
        <fullName evidence="13">NAD(P)H dehydrogenase, subunit 2</fullName>
    </alternativeName>
    <alternativeName>
        <fullName evidence="13">NADH-plastoquinone oxidoreductase subunit 2</fullName>
    </alternativeName>
</protein>
<name>A0A385GPH3_9MONI</name>
<feature type="transmembrane region" description="Helical" evidence="13">
    <location>
        <begin position="411"/>
        <end position="430"/>
    </location>
</feature>
<evidence type="ECO:0000256" key="13">
    <source>
        <dbReference type="HAMAP-Rule" id="MF_00445"/>
    </source>
</evidence>
<dbReference type="AlphaFoldDB" id="A0A385GPH3"/>
<evidence type="ECO:0000256" key="8">
    <source>
        <dbReference type="ARBA" id="ARBA00022967"/>
    </source>
</evidence>
<keyword evidence="6 13" id="KW-0521">NADP</keyword>